<feature type="region of interest" description="Disordered" evidence="1">
    <location>
        <begin position="1"/>
        <end position="29"/>
    </location>
</feature>
<dbReference type="EMBL" id="OBEJ01000007">
    <property type="protein sequence ID" value="SNZ17997.1"/>
    <property type="molecule type" value="Genomic_DNA"/>
</dbReference>
<organism evidence="2 3">
    <name type="scientific">Natronoarchaeum philippinense</name>
    <dbReference type="NCBI Taxonomy" id="558529"/>
    <lineage>
        <taxon>Archaea</taxon>
        <taxon>Methanobacteriati</taxon>
        <taxon>Methanobacteriota</taxon>
        <taxon>Stenosarchaea group</taxon>
        <taxon>Halobacteria</taxon>
        <taxon>Halobacteriales</taxon>
        <taxon>Natronoarchaeaceae</taxon>
    </lineage>
</organism>
<accession>A0A285P9S6</accession>
<dbReference type="RefSeq" id="WP_179747507.1">
    <property type="nucleotide sequence ID" value="NZ_OBEJ01000007.1"/>
</dbReference>
<protein>
    <recommendedName>
        <fullName evidence="4">YD repeat-containing protein</fullName>
    </recommendedName>
</protein>
<evidence type="ECO:0000256" key="1">
    <source>
        <dbReference type="SAM" id="MobiDB-lite"/>
    </source>
</evidence>
<dbReference type="Proteomes" id="UP000219453">
    <property type="component" value="Unassembled WGS sequence"/>
</dbReference>
<proteinExistence type="predicted"/>
<evidence type="ECO:0000313" key="3">
    <source>
        <dbReference type="Proteomes" id="UP000219453"/>
    </source>
</evidence>
<feature type="compositionally biased region" description="Basic and acidic residues" evidence="1">
    <location>
        <begin position="1"/>
        <end position="10"/>
    </location>
</feature>
<dbReference type="AlphaFoldDB" id="A0A285P9S6"/>
<evidence type="ECO:0008006" key="4">
    <source>
        <dbReference type="Google" id="ProtNLM"/>
    </source>
</evidence>
<name>A0A285P9S6_NATPI</name>
<keyword evidence="3" id="KW-1185">Reference proteome</keyword>
<gene>
    <name evidence="2" type="ORF">SAMN06269185_3193</name>
</gene>
<feature type="compositionally biased region" description="Basic and acidic residues" evidence="1">
    <location>
        <begin position="20"/>
        <end position="29"/>
    </location>
</feature>
<sequence length="50" mass="5695">MNGSDGDRSSATESAEETELVYHSDGQIELRSQDRTGRWIRTDSPVEIRR</sequence>
<evidence type="ECO:0000313" key="2">
    <source>
        <dbReference type="EMBL" id="SNZ17997.1"/>
    </source>
</evidence>
<reference evidence="2 3" key="1">
    <citation type="submission" date="2017-09" db="EMBL/GenBank/DDBJ databases">
        <authorList>
            <person name="Ehlers B."/>
            <person name="Leendertz F.H."/>
        </authorList>
    </citation>
    <scope>NUCLEOTIDE SEQUENCE [LARGE SCALE GENOMIC DNA]</scope>
    <source>
        <strain evidence="2 3">DSM 27208</strain>
    </source>
</reference>